<proteinExistence type="predicted"/>
<protein>
    <submittedName>
        <fullName evidence="1">Uncharacterized protein</fullName>
    </submittedName>
</protein>
<evidence type="ECO:0000313" key="2">
    <source>
        <dbReference type="Proteomes" id="UP000001225"/>
    </source>
</evidence>
<name>A9I906_BORPD</name>
<dbReference type="PIRSF" id="PIRSF029202">
    <property type="entry name" value="UCP029202"/>
    <property type="match status" value="1"/>
</dbReference>
<organism evidence="1 2">
    <name type="scientific">Bordetella petrii (strain ATCC BAA-461 / DSM 12804 / CCUG 43448 / CIP 107267 / Se-1111R)</name>
    <dbReference type="NCBI Taxonomy" id="340100"/>
    <lineage>
        <taxon>Bacteria</taxon>
        <taxon>Pseudomonadati</taxon>
        <taxon>Pseudomonadota</taxon>
        <taxon>Betaproteobacteria</taxon>
        <taxon>Burkholderiales</taxon>
        <taxon>Alcaligenaceae</taxon>
        <taxon>Bordetella</taxon>
    </lineage>
</organism>
<keyword evidence="1" id="KW-0378">Hydrolase</keyword>
<sequence length="320" mass="35052">MDKHMHYDEADLAGVQAFAPTMGGLREDEGIYAARELDYVKSRTYDKKMPPMKGLQLVPQSSEVPEWAETYTYKVYDQVGMAKIIANYADDLPRVDVYGQEVTARIKDIGDSYGYNVGELRASTAMRTSLPQRRAAAARRAIEVKQNQIAMVGDAQHKLYGLTNHPNIGMTTGLNGDWANPATTADQILDDLNALYNAVRLQSKGVHTPNVLAIPSTQHAALYSKRLSDSGGLTVGEFFVKQHPGLRIEEVPELSDAGTGGVSLAIMYERSEENLSMENPMPFNQLAAQARNLELVVPCLARTGGVAVYYPLALTKAEGI</sequence>
<accession>A9I906</accession>
<dbReference type="Proteomes" id="UP000001225">
    <property type="component" value="Chromosome"/>
</dbReference>
<dbReference type="KEGG" id="bpt:Bpet0981"/>
<dbReference type="AlphaFoldDB" id="A9I906"/>
<evidence type="ECO:0000313" key="1">
    <source>
        <dbReference type="EMBL" id="CAP41313.1"/>
    </source>
</evidence>
<dbReference type="InterPro" id="IPR020049">
    <property type="entry name" value="Major_capsid-like"/>
</dbReference>
<dbReference type="GO" id="GO:0016787">
    <property type="term" value="F:hydrolase activity"/>
    <property type="evidence" value="ECO:0007669"/>
    <property type="project" value="UniProtKB-KW"/>
</dbReference>
<gene>
    <name evidence="1" type="ordered locus">Bpet0981</name>
</gene>
<dbReference type="STRING" id="94624.Bpet0981"/>
<keyword evidence="2" id="KW-1185">Reference proteome</keyword>
<dbReference type="EMBL" id="AM902716">
    <property type="protein sequence ID" value="CAP41313.1"/>
    <property type="molecule type" value="Genomic_DNA"/>
</dbReference>
<dbReference type="Pfam" id="PF09950">
    <property type="entry name" value="Major_capside"/>
    <property type="match status" value="1"/>
</dbReference>
<dbReference type="eggNOG" id="COG4834">
    <property type="taxonomic scope" value="Bacteria"/>
</dbReference>
<reference evidence="1 2" key="1">
    <citation type="journal article" date="2008" name="BMC Genomics">
        <title>The missing link: Bordetella petrii is endowed with both the metabolic versatility of environmental bacteria and virulence traits of pathogenic Bordetellae.</title>
        <authorList>
            <person name="Gross R."/>
            <person name="Guzman C.A."/>
            <person name="Sebaihia M."/>
            <person name="Martins Dos Santos V.A."/>
            <person name="Pieper D.H."/>
            <person name="Koebnik R."/>
            <person name="Lechner M."/>
            <person name="Bartels D."/>
            <person name="Buhrmester J."/>
            <person name="Choudhuri J.V."/>
            <person name="Ebensen T."/>
            <person name="Gaigalat L."/>
            <person name="Herrmann S."/>
            <person name="Khachane A.N."/>
            <person name="Larisch C."/>
            <person name="Link S."/>
            <person name="Linke B."/>
            <person name="Meyer F."/>
            <person name="Mormann S."/>
            <person name="Nakunst D."/>
            <person name="Rueckert C."/>
            <person name="Schneiker-Bekel S."/>
            <person name="Schulze K."/>
            <person name="Vorhoelter F.J."/>
            <person name="Yevsa T."/>
            <person name="Engle J.T."/>
            <person name="Goldman W.E."/>
            <person name="Puehler A."/>
            <person name="Goebel U.B."/>
            <person name="Goesmann A."/>
            <person name="Bloecker H."/>
            <person name="Kaiser O."/>
            <person name="Martinez-Arias R."/>
        </authorList>
    </citation>
    <scope>NUCLEOTIDE SEQUENCE [LARGE SCALE GENOMIC DNA]</scope>
    <source>
        <strain evidence="2">ATCC BAA-461 / DSM 12804 / CCUG 43448 / CIP 107267 / Se-1111R</strain>
    </source>
</reference>